<dbReference type="SUPFAM" id="SSF52540">
    <property type="entry name" value="P-loop containing nucleoside triphosphate hydrolases"/>
    <property type="match status" value="1"/>
</dbReference>
<dbReference type="eggNOG" id="COG0125">
    <property type="taxonomic scope" value="Bacteria"/>
</dbReference>
<sequence>MIDLVKQLIKALNDNKVCYCHWKSNQNIERALNAKEDIDLLVVSGAVGDFHACLIALGFKAANQPAREESYSIRHYYGLDYATGTLVHIHIHYRLVTGGSALKNYRFNVENMLMQHMEQISGVNVPSKAAELLMLVVRKTLESASITEMIMLLRERNVVREEIEWLLQDEQNVIHGVNGVIDLLEKWFPGINKKLFFYALENLRGQWNILKLFVIGNIMVLALQQYAIFSMMSGCCLRGWRFSCKIVKRMAVKQRTHSFITGGTIIAVVGADATGKSTIVKMLTDWLSEHFKTSTYHVGRPPSSFTTWFPNKLMPFLRKIIPRFRSGNIEAEIQDKGGDTLKGVRLLVFIVRSLLIAHDRTRILTKIYRQATRGTIVICDRYPTPIVGAMDSCQVDNKLQAVRSNRFFSFLAKREDNMYRKMSPPDVVFKLSVPVETAIKRNEMRIKDGVEDNSWVRRRHIQSELQDYPRSITFNIDTDKGMEETLLEIKCCVWSVL</sequence>
<proteinExistence type="predicted"/>
<evidence type="ECO:0008006" key="3">
    <source>
        <dbReference type="Google" id="ProtNLM"/>
    </source>
</evidence>
<protein>
    <recommendedName>
        <fullName evidence="3">Thymidylate kinase</fullName>
    </recommendedName>
</protein>
<reference evidence="1 2" key="1">
    <citation type="submission" date="2014-10" db="EMBL/GenBank/DDBJ databases">
        <title>Draft genome of anammox bacterium scalindua brodae, obtained using differential coverage binning of sequence data from two enrichment reactors.</title>
        <authorList>
            <person name="Speth D.R."/>
            <person name="Russ L."/>
            <person name="Kartal B."/>
            <person name="Op den Camp H.J."/>
            <person name="Dutilh B.E."/>
            <person name="Jetten M.S."/>
        </authorList>
    </citation>
    <scope>NUCLEOTIDE SEQUENCE [LARGE SCALE GENOMIC DNA]</scope>
    <source>
        <strain evidence="1">RU1</strain>
    </source>
</reference>
<accession>A0A0B0ETM1</accession>
<dbReference type="AlphaFoldDB" id="A0A0B0ETM1"/>
<dbReference type="EMBL" id="JRYO01000021">
    <property type="protein sequence ID" value="KHE94020.1"/>
    <property type="molecule type" value="Genomic_DNA"/>
</dbReference>
<organism evidence="1 2">
    <name type="scientific">Candidatus Scalindua brodae</name>
    <dbReference type="NCBI Taxonomy" id="237368"/>
    <lineage>
        <taxon>Bacteria</taxon>
        <taxon>Pseudomonadati</taxon>
        <taxon>Planctomycetota</taxon>
        <taxon>Candidatus Brocadiia</taxon>
        <taxon>Candidatus Brocadiales</taxon>
        <taxon>Candidatus Scalinduaceae</taxon>
        <taxon>Candidatus Scalindua</taxon>
    </lineage>
</organism>
<evidence type="ECO:0000313" key="2">
    <source>
        <dbReference type="Proteomes" id="UP000030652"/>
    </source>
</evidence>
<comment type="caution">
    <text evidence="1">The sequence shown here is derived from an EMBL/GenBank/DDBJ whole genome shotgun (WGS) entry which is preliminary data.</text>
</comment>
<dbReference type="Proteomes" id="UP000030652">
    <property type="component" value="Unassembled WGS sequence"/>
</dbReference>
<name>A0A0B0ETM1_9BACT</name>
<evidence type="ECO:0000313" key="1">
    <source>
        <dbReference type="EMBL" id="KHE94020.1"/>
    </source>
</evidence>
<dbReference type="InterPro" id="IPR027417">
    <property type="entry name" value="P-loop_NTPase"/>
</dbReference>
<gene>
    <name evidence="1" type="ORF">SCABRO_00219</name>
</gene>
<dbReference type="Gene3D" id="3.40.50.300">
    <property type="entry name" value="P-loop containing nucleotide triphosphate hydrolases"/>
    <property type="match status" value="1"/>
</dbReference>